<dbReference type="EnsemblPlants" id="TraesCS2A02G567000.1">
    <property type="protein sequence ID" value="TraesCS2A02G567000.1"/>
    <property type="gene ID" value="TraesCS2A02G567000"/>
</dbReference>
<feature type="chain" id="PRO_5043171766" evidence="1">
    <location>
        <begin position="23"/>
        <end position="198"/>
    </location>
</feature>
<evidence type="ECO:0000256" key="1">
    <source>
        <dbReference type="SAM" id="SignalP"/>
    </source>
</evidence>
<dbReference type="Gramene" id="TraesLDM2A03G00819020.1">
    <property type="protein sequence ID" value="TraesLDM2A03G00819020.1"/>
    <property type="gene ID" value="TraesLDM2A03G00819020"/>
</dbReference>
<dbReference type="Gramene" id="TraesROB_scaffold_006107_01G000500.1">
    <property type="protein sequence ID" value="TraesROB_scaffold_006107_01G000500.1"/>
    <property type="gene ID" value="TraesROB_scaffold_006107_01G000500"/>
</dbReference>
<keyword evidence="1" id="KW-0732">Signal</keyword>
<dbReference type="Gramene" id="TraesCAD_scaffold_031012_01G000200.1">
    <property type="protein sequence ID" value="TraesCAD_scaffold_031012_01G000200.1"/>
    <property type="gene ID" value="TraesCAD_scaffold_031012_01G000200"/>
</dbReference>
<protein>
    <submittedName>
        <fullName evidence="2">Uncharacterized protein</fullName>
    </submittedName>
</protein>
<dbReference type="Gramene" id="TraesWEE_scaffold_001592_01G000700.1">
    <property type="protein sequence ID" value="TraesWEE_scaffold_001592_01G000700.1"/>
    <property type="gene ID" value="TraesWEE_scaffold_001592_01G000700"/>
</dbReference>
<keyword evidence="3" id="KW-1185">Reference proteome</keyword>
<organism evidence="2">
    <name type="scientific">Triticum aestivum</name>
    <name type="common">Wheat</name>
    <dbReference type="NCBI Taxonomy" id="4565"/>
    <lineage>
        <taxon>Eukaryota</taxon>
        <taxon>Viridiplantae</taxon>
        <taxon>Streptophyta</taxon>
        <taxon>Embryophyta</taxon>
        <taxon>Tracheophyta</taxon>
        <taxon>Spermatophyta</taxon>
        <taxon>Magnoliopsida</taxon>
        <taxon>Liliopsida</taxon>
        <taxon>Poales</taxon>
        <taxon>Poaceae</taxon>
        <taxon>BOP clade</taxon>
        <taxon>Pooideae</taxon>
        <taxon>Triticodae</taxon>
        <taxon>Triticeae</taxon>
        <taxon>Triticinae</taxon>
        <taxon>Triticum</taxon>
    </lineage>
</organism>
<accession>A0A3B6B936</accession>
<dbReference type="Proteomes" id="UP000019116">
    <property type="component" value="Chromosome 2A"/>
</dbReference>
<sequence>MRRGRAMSLWCALETLSQRVAARLQRVRSAVMWRDWPHVRLWWRVTPWLQQRTTLLHMGWARMLGRVTGLCIGCVLVLRRGCTVRPGHGWVLDIAYVSLSRRKDGPAHQAQAAASKAGDNGNVVSGARAPLPDLNAAWCLYKCSSELEHLEGGGIKEQIKWAEALVAALEVENHKEMGLKGETTTFCYQLCFTDLTKC</sequence>
<feature type="signal peptide" evidence="1">
    <location>
        <begin position="1"/>
        <end position="22"/>
    </location>
</feature>
<proteinExistence type="predicted"/>
<evidence type="ECO:0000313" key="3">
    <source>
        <dbReference type="Proteomes" id="UP000019116"/>
    </source>
</evidence>
<reference evidence="2" key="1">
    <citation type="submission" date="2018-08" db="EMBL/GenBank/DDBJ databases">
        <authorList>
            <person name="Rossello M."/>
        </authorList>
    </citation>
    <scope>NUCLEOTIDE SEQUENCE [LARGE SCALE GENOMIC DNA]</scope>
    <source>
        <strain evidence="2">cv. Chinese Spring</strain>
    </source>
</reference>
<name>A0A3B6B936_WHEAT</name>
<dbReference type="PaxDb" id="4565-Traes_2AL_586D38EC1.2"/>
<reference evidence="2" key="2">
    <citation type="submission" date="2018-10" db="UniProtKB">
        <authorList>
            <consortium name="EnsemblPlants"/>
        </authorList>
    </citation>
    <scope>IDENTIFICATION</scope>
</reference>
<dbReference type="AlphaFoldDB" id="A0A3B6B936"/>
<evidence type="ECO:0000313" key="2">
    <source>
        <dbReference type="EnsemblPlants" id="TraesCS2A02G567000.1"/>
    </source>
</evidence>
<dbReference type="Gramene" id="TraesCS2A02G567000.1">
    <property type="protein sequence ID" value="TraesCS2A02G567000.1"/>
    <property type="gene ID" value="TraesCS2A02G567000"/>
</dbReference>
<dbReference type="Gramene" id="TraesMAC2A03G00814370.1">
    <property type="protein sequence ID" value="TraesMAC2A03G00814370.1"/>
    <property type="gene ID" value="TraesMAC2A03G00814370"/>
</dbReference>